<sequence length="852" mass="93779">MKVERFEVEKKSFQVKFEGTNGGTWISITERSRGLAVSVGFGKEEMDWLTELLKKAVELEESRGFIRKIRGKTRTHLMEVCFNSRGRFMKITEIGTRRTPLILIVPEGDNGFGWEVLRKAVASVQESSDQDGRVSKETLEDAQASKGLYRGGRSYAEVVAENGPRKRAPMTVGKWAKAVICECKEKVQDWAYVGKAVARLMGMKGMVSITPISAFKGCFFVDSARSAKWLHEQGRLLVRERSYFMRRWSPRENTVVFGKFRRGWLELKGLPFHLWDEEQLKFILKKWGRVTKVAKETLKLVDLSKVKLWVEMLPNVILPALLEVEDGDWTFTVAVSVIGEDEERVLITPESTRCRDKLVKEGGGVSQTSKNAEGLRGSIRDNECYNRRLPLRSRHRASGSNLASEMENGRGRSILGLEARNTLGPIEPEGQSKAQPVRAQREKRRRGPPVDPGQRPVASSSSTLQREASSAKTAPMNACYPGPVEDRAGDEVIREGKGRAFVIEGQSLPNPSPLAFVGCNLKGPSQLGLRLGGSTPSVSRKEEDHAASKGKASVLQTRSFEQKKEKTVSKEIWTTLFPLGSDSRQGFRSRSEPLVLRKSSTEGGGCLLGEELGSGPQTVRQSSASPMVFGGRVLVGKDEAVPRITHEAEIKEGSSGRVGFDLRGSSVMDSPSSPETRGKGLIFEGSCELPGGENLEVSLSSPSQPPESPSFPSHGQAFLLSCPPGPDLPKSVSLSQSPMENRVKSEMFSKKDVVGSLYQKFVGIPVRDEEEIQCALSNQVSERVNPCKSITSLPKEGPNLVTGSQGVTEVSPSGEFQIDGLSPMEMTKVREVLCSLDIKVYSRKKNRSSTGI</sequence>
<dbReference type="AlphaFoldDB" id="A0AA38ZA86"/>
<accession>A0AA38ZA86</accession>
<evidence type="ECO:0000313" key="2">
    <source>
        <dbReference type="EMBL" id="KAJ9685290.1"/>
    </source>
</evidence>
<organism evidence="2 3">
    <name type="scientific">Vitis rotundifolia</name>
    <name type="common">Muscadine grape</name>
    <dbReference type="NCBI Taxonomy" id="103349"/>
    <lineage>
        <taxon>Eukaryota</taxon>
        <taxon>Viridiplantae</taxon>
        <taxon>Streptophyta</taxon>
        <taxon>Embryophyta</taxon>
        <taxon>Tracheophyta</taxon>
        <taxon>Spermatophyta</taxon>
        <taxon>Magnoliopsida</taxon>
        <taxon>eudicotyledons</taxon>
        <taxon>Gunneridae</taxon>
        <taxon>Pentapetalae</taxon>
        <taxon>rosids</taxon>
        <taxon>Vitales</taxon>
        <taxon>Vitaceae</taxon>
        <taxon>Viteae</taxon>
        <taxon>Vitis</taxon>
    </lineage>
</organism>
<dbReference type="Gene3D" id="3.30.2450.30">
    <property type="match status" value="1"/>
</dbReference>
<feature type="compositionally biased region" description="Polar residues" evidence="1">
    <location>
        <begin position="457"/>
        <end position="472"/>
    </location>
</feature>
<feature type="region of interest" description="Disordered" evidence="1">
    <location>
        <begin position="532"/>
        <end position="554"/>
    </location>
</feature>
<evidence type="ECO:0000256" key="1">
    <source>
        <dbReference type="SAM" id="MobiDB-lite"/>
    </source>
</evidence>
<evidence type="ECO:0008006" key="4">
    <source>
        <dbReference type="Google" id="ProtNLM"/>
    </source>
</evidence>
<feature type="region of interest" description="Disordered" evidence="1">
    <location>
        <begin position="390"/>
        <end position="410"/>
    </location>
</feature>
<feature type="region of interest" description="Disordered" evidence="1">
    <location>
        <begin position="648"/>
        <end position="722"/>
    </location>
</feature>
<keyword evidence="3" id="KW-1185">Reference proteome</keyword>
<name>A0AA38ZA86_VITRO</name>
<feature type="region of interest" description="Disordered" evidence="1">
    <location>
        <begin position="423"/>
        <end position="486"/>
    </location>
</feature>
<dbReference type="Proteomes" id="UP001168098">
    <property type="component" value="Unassembled WGS sequence"/>
</dbReference>
<gene>
    <name evidence="2" type="ORF">PVL29_017350</name>
</gene>
<reference evidence="2 3" key="1">
    <citation type="journal article" date="2023" name="BMC Biotechnol.">
        <title>Vitis rotundifolia cv Carlos genome sequencing.</title>
        <authorList>
            <person name="Huff M."/>
            <person name="Hulse-Kemp A."/>
            <person name="Scheffler B."/>
            <person name="Youngblood R."/>
            <person name="Simpson S."/>
            <person name="Babiker E."/>
            <person name="Staton M."/>
        </authorList>
    </citation>
    <scope>NUCLEOTIDE SEQUENCE [LARGE SCALE GENOMIC DNA]</scope>
    <source>
        <tissue evidence="2">Leaf</tissue>
    </source>
</reference>
<evidence type="ECO:0000313" key="3">
    <source>
        <dbReference type="Proteomes" id="UP001168098"/>
    </source>
</evidence>
<comment type="caution">
    <text evidence="2">The sequence shown here is derived from an EMBL/GenBank/DDBJ whole genome shotgun (WGS) entry which is preliminary data.</text>
</comment>
<dbReference type="EMBL" id="JARBHA010000013">
    <property type="protein sequence ID" value="KAJ9685290.1"/>
    <property type="molecule type" value="Genomic_DNA"/>
</dbReference>
<protein>
    <recommendedName>
        <fullName evidence="4">DUF4283 domain-containing protein</fullName>
    </recommendedName>
</protein>
<proteinExistence type="predicted"/>